<evidence type="ECO:0000313" key="9">
    <source>
        <dbReference type="EMBL" id="XDI35682.1"/>
    </source>
</evidence>
<feature type="transmembrane region" description="Helical" evidence="7">
    <location>
        <begin position="12"/>
        <end position="34"/>
    </location>
</feature>
<accession>A0AB39BQ09</accession>
<dbReference type="PANTHER" id="PTHR30576:SF0">
    <property type="entry name" value="UNDECAPRENYL-PHOSPHATE N-ACETYLGALACTOSAMINYL 1-PHOSPHATE TRANSFERASE-RELATED"/>
    <property type="match status" value="1"/>
</dbReference>
<organism evidence="9">
    <name type="scientific">Alkalihalophilus sp. As8PL</name>
    <dbReference type="NCBI Taxonomy" id="3237103"/>
    <lineage>
        <taxon>Bacteria</taxon>
        <taxon>Bacillati</taxon>
        <taxon>Bacillota</taxon>
        <taxon>Bacilli</taxon>
        <taxon>Bacillales</taxon>
        <taxon>Bacillaceae</taxon>
        <taxon>Alkalihalophilus</taxon>
    </lineage>
</organism>
<evidence type="ECO:0000259" key="8">
    <source>
        <dbReference type="Pfam" id="PF02397"/>
    </source>
</evidence>
<feature type="transmembrane region" description="Helical" evidence="7">
    <location>
        <begin position="260"/>
        <end position="281"/>
    </location>
</feature>
<dbReference type="InterPro" id="IPR003362">
    <property type="entry name" value="Bact_transf"/>
</dbReference>
<keyword evidence="6 7" id="KW-0472">Membrane</keyword>
<proteinExistence type="inferred from homology"/>
<keyword evidence="4 7" id="KW-0812">Transmembrane</keyword>
<name>A0AB39BQ09_9BACI</name>
<keyword evidence="3 9" id="KW-0808">Transferase</keyword>
<dbReference type="Pfam" id="PF02397">
    <property type="entry name" value="Bac_transf"/>
    <property type="match status" value="1"/>
</dbReference>
<dbReference type="InterPro" id="IPR017475">
    <property type="entry name" value="EPS_sugar_tfrase"/>
</dbReference>
<dbReference type="RefSeq" id="WP_368503226.1">
    <property type="nucleotide sequence ID" value="NZ_CP162551.1"/>
</dbReference>
<dbReference type="GO" id="GO:0016020">
    <property type="term" value="C:membrane"/>
    <property type="evidence" value="ECO:0007669"/>
    <property type="project" value="UniProtKB-SubCell"/>
</dbReference>
<evidence type="ECO:0000256" key="1">
    <source>
        <dbReference type="ARBA" id="ARBA00004141"/>
    </source>
</evidence>
<evidence type="ECO:0000256" key="4">
    <source>
        <dbReference type="ARBA" id="ARBA00022692"/>
    </source>
</evidence>
<dbReference type="PANTHER" id="PTHR30576">
    <property type="entry name" value="COLANIC BIOSYNTHESIS UDP-GLUCOSE LIPID CARRIER TRANSFERASE"/>
    <property type="match status" value="1"/>
</dbReference>
<evidence type="ECO:0000256" key="2">
    <source>
        <dbReference type="ARBA" id="ARBA00006464"/>
    </source>
</evidence>
<reference evidence="9" key="1">
    <citation type="submission" date="2024-07" db="EMBL/GenBank/DDBJ databases">
        <title>Identification and characteristics of an arsenic-resistant bacterial isolate, which belongs to a novel species.</title>
        <authorList>
            <person name="Juszczyk A."/>
            <person name="Kowalczyk A."/>
            <person name="Was K."/>
            <person name="Kosowicz W."/>
            <person name="Budzyn A."/>
            <person name="Latowski D."/>
        </authorList>
    </citation>
    <scope>NUCLEOTIDE SEQUENCE</scope>
    <source>
        <strain evidence="9">As8PL</strain>
    </source>
</reference>
<evidence type="ECO:0000256" key="7">
    <source>
        <dbReference type="SAM" id="Phobius"/>
    </source>
</evidence>
<keyword evidence="5 7" id="KW-1133">Transmembrane helix</keyword>
<feature type="domain" description="Bacterial sugar transferase" evidence="8">
    <location>
        <begin position="255"/>
        <end position="435"/>
    </location>
</feature>
<feature type="transmembrane region" description="Helical" evidence="7">
    <location>
        <begin position="78"/>
        <end position="99"/>
    </location>
</feature>
<dbReference type="EC" id="2.7.8.-" evidence="9"/>
<dbReference type="EMBL" id="CP162551">
    <property type="protein sequence ID" value="XDI35682.1"/>
    <property type="molecule type" value="Genomic_DNA"/>
</dbReference>
<feature type="transmembrane region" description="Helical" evidence="7">
    <location>
        <begin position="111"/>
        <end position="129"/>
    </location>
</feature>
<protein>
    <submittedName>
        <fullName evidence="9">Sugar transferase</fullName>
        <ecNumber evidence="9">2.7.8.-</ecNumber>
    </submittedName>
</protein>
<comment type="similarity">
    <text evidence="2">Belongs to the bacterial sugar transferase family.</text>
</comment>
<comment type="subcellular location">
    <subcellularLocation>
        <location evidence="1">Membrane</location>
        <topology evidence="1">Multi-pass membrane protein</topology>
    </subcellularLocation>
</comment>
<feature type="transmembrane region" description="Helical" evidence="7">
    <location>
        <begin position="46"/>
        <end position="66"/>
    </location>
</feature>
<dbReference type="GO" id="GO:0016780">
    <property type="term" value="F:phosphotransferase activity, for other substituted phosphate groups"/>
    <property type="evidence" value="ECO:0007669"/>
    <property type="project" value="TreeGrafter"/>
</dbReference>
<evidence type="ECO:0000256" key="5">
    <source>
        <dbReference type="ARBA" id="ARBA00022989"/>
    </source>
</evidence>
<evidence type="ECO:0000256" key="6">
    <source>
        <dbReference type="ARBA" id="ARBA00023136"/>
    </source>
</evidence>
<gene>
    <name evidence="9" type="ORF">AB3N04_13290</name>
</gene>
<dbReference type="NCBIfam" id="TIGR03025">
    <property type="entry name" value="EPS_sugtrans"/>
    <property type="match status" value="1"/>
</dbReference>
<dbReference type="AlphaFoldDB" id="A0AB39BQ09"/>
<sequence length="463" mass="53413">MENIIPKRTARLLIILLDVLFILISYSAAFYIVSHFRPIDARNIDAFISIIPWILLIGICFLYVFELDRLVQRNQSDLVKKLIVASASIMVLTVAASFIFREFALPRSVILLAHIFIFGSLFFWKSFFLRMNTKKFRDKAVFIGCEEEFEMMQGNLISSKMISKDTGVTLLNPDQPLNQMKLKIQPFNFIFIGSSLNEEVKNDILYFAMKQKKFVYMIPNTNDLFIMKTSFTTVGDTMVLQVKPFTLSNAQTLLKRALDVSVSLILLLLTLPVMVLTAILIKLEDGGPFFFKQERVGMDQRPFHILKFRSMIMDAEAKTGPTLATSQDARITKIGAFIRRTRIDELPQLLNVLRGDMSLVGPRPERDFFAKQFEKENKWFYYRNSVKPGITGYAQVLGNYTTSPERKLKFDLYYIRHYSIWLDIVLLFRTVLVVLNKSQAEGQAEKLERSLYKSKKGAIVNDR</sequence>
<evidence type="ECO:0000256" key="3">
    <source>
        <dbReference type="ARBA" id="ARBA00022679"/>
    </source>
</evidence>